<dbReference type="InterPro" id="IPR003959">
    <property type="entry name" value="ATPase_AAA_core"/>
</dbReference>
<dbReference type="InterPro" id="IPR041569">
    <property type="entry name" value="AAA_lid_3"/>
</dbReference>
<evidence type="ECO:0000313" key="6">
    <source>
        <dbReference type="Proteomes" id="UP000268162"/>
    </source>
</evidence>
<dbReference type="CDD" id="cd19511">
    <property type="entry name" value="RecA-like_CDC48_r2-like"/>
    <property type="match status" value="1"/>
</dbReference>
<dbReference type="Proteomes" id="UP000268162">
    <property type="component" value="Unassembled WGS sequence"/>
</dbReference>
<dbReference type="PROSITE" id="PS00674">
    <property type="entry name" value="AAA"/>
    <property type="match status" value="2"/>
</dbReference>
<dbReference type="Gene3D" id="3.40.50.300">
    <property type="entry name" value="P-loop containing nucleotide triphosphate hydrolases"/>
    <property type="match status" value="2"/>
</dbReference>
<dbReference type="SMART" id="SM00382">
    <property type="entry name" value="AAA"/>
    <property type="match status" value="1"/>
</dbReference>
<evidence type="ECO:0000256" key="2">
    <source>
        <dbReference type="ARBA" id="ARBA00022840"/>
    </source>
</evidence>
<feature type="non-terminal residue" evidence="5">
    <location>
        <position position="1"/>
    </location>
</feature>
<keyword evidence="6" id="KW-1185">Reference proteome</keyword>
<dbReference type="InterPro" id="IPR003593">
    <property type="entry name" value="AAA+_ATPase"/>
</dbReference>
<dbReference type="GO" id="GO:0016887">
    <property type="term" value="F:ATP hydrolysis activity"/>
    <property type="evidence" value="ECO:0007669"/>
    <property type="project" value="InterPro"/>
</dbReference>
<keyword evidence="1 3" id="KW-0547">Nucleotide-binding</keyword>
<protein>
    <submittedName>
        <fullName evidence="5">Spermatogenesis associated 5, isoform CRA_b</fullName>
    </submittedName>
</protein>
<feature type="domain" description="AAA+ ATPase" evidence="4">
    <location>
        <begin position="168"/>
        <end position="313"/>
    </location>
</feature>
<dbReference type="Pfam" id="PF17862">
    <property type="entry name" value="AAA_lid_3"/>
    <property type="match status" value="2"/>
</dbReference>
<dbReference type="SUPFAM" id="SSF52540">
    <property type="entry name" value="P-loop containing nucleoside triphosphate hydrolases"/>
    <property type="match status" value="2"/>
</dbReference>
<dbReference type="AlphaFoldDB" id="A0A4V1J401"/>
<dbReference type="InterPro" id="IPR050168">
    <property type="entry name" value="AAA_ATPase_domain"/>
</dbReference>
<dbReference type="Gene3D" id="1.10.8.60">
    <property type="match status" value="2"/>
</dbReference>
<dbReference type="PANTHER" id="PTHR23077:SF27">
    <property type="entry name" value="ATPASE FAMILY GENE 2 PROTEIN HOMOLOG A"/>
    <property type="match status" value="1"/>
</dbReference>
<gene>
    <name evidence="5" type="ORF">BJ085DRAFT_14433</name>
</gene>
<dbReference type="FunFam" id="3.40.50.300:FF:000661">
    <property type="entry name" value="calmodulin-interacting protein 111 isoform X1"/>
    <property type="match status" value="1"/>
</dbReference>
<dbReference type="InterPro" id="IPR027417">
    <property type="entry name" value="P-loop_NTPase"/>
</dbReference>
<comment type="similarity">
    <text evidence="3">Belongs to the AAA ATPase family.</text>
</comment>
<evidence type="ECO:0000313" key="5">
    <source>
        <dbReference type="EMBL" id="RKP33839.1"/>
    </source>
</evidence>
<proteinExistence type="inferred from homology"/>
<dbReference type="GO" id="GO:0005737">
    <property type="term" value="C:cytoplasm"/>
    <property type="evidence" value="ECO:0007669"/>
    <property type="project" value="TreeGrafter"/>
</dbReference>
<reference evidence="6" key="1">
    <citation type="journal article" date="2018" name="Nat. Microbiol.">
        <title>Leveraging single-cell genomics to expand the fungal tree of life.</title>
        <authorList>
            <person name="Ahrendt S.R."/>
            <person name="Quandt C.A."/>
            <person name="Ciobanu D."/>
            <person name="Clum A."/>
            <person name="Salamov A."/>
            <person name="Andreopoulos B."/>
            <person name="Cheng J.F."/>
            <person name="Woyke T."/>
            <person name="Pelin A."/>
            <person name="Henrissat B."/>
            <person name="Reynolds N.K."/>
            <person name="Benny G.L."/>
            <person name="Smith M.E."/>
            <person name="James T.Y."/>
            <person name="Grigoriev I.V."/>
        </authorList>
    </citation>
    <scope>NUCLEOTIDE SEQUENCE [LARGE SCALE GENOMIC DNA]</scope>
    <source>
        <strain evidence="6">RSA 468</strain>
    </source>
</reference>
<accession>A0A4V1J401</accession>
<evidence type="ECO:0000256" key="3">
    <source>
        <dbReference type="RuleBase" id="RU003651"/>
    </source>
</evidence>
<dbReference type="PANTHER" id="PTHR23077">
    <property type="entry name" value="AAA-FAMILY ATPASE"/>
    <property type="match status" value="1"/>
</dbReference>
<dbReference type="STRING" id="215637.A0A4V1J401"/>
<dbReference type="Pfam" id="PF00004">
    <property type="entry name" value="AAA"/>
    <property type="match status" value="2"/>
</dbReference>
<evidence type="ECO:0000259" key="4">
    <source>
        <dbReference type="SMART" id="SM00382"/>
    </source>
</evidence>
<name>A0A4V1J401_9FUNG</name>
<dbReference type="GO" id="GO:0005524">
    <property type="term" value="F:ATP binding"/>
    <property type="evidence" value="ECO:0007669"/>
    <property type="project" value="UniProtKB-KW"/>
</dbReference>
<keyword evidence="2 3" id="KW-0067">ATP-binding</keyword>
<evidence type="ECO:0000256" key="1">
    <source>
        <dbReference type="ARBA" id="ARBA00022741"/>
    </source>
</evidence>
<sequence length="408" mass="44649">RLVVIGATNRPNALDDALRRPGRFDRELEIGIPDRLARLSILQTLLRNIPHALTEADLDAVASRAHGFVGADLAAVCQEAGLTAIQRHVTATSTIPADRVLPLQLTADDLAGAMKRISPSAMREMVVEVPKVRWSDIGGQAEVKQKLRESVEWPLQHPEAFRRMGISPPKGVLLYGPPGCSKTLMAKALATEAGLNFIAIKGPELFNKWVGESEKAVREVFRKARQASPSIIFFDEIDALTVKRSGGDGGGGGGGGTSSVADRVLSQLLNELDGIEPLVNVTVVAATNRPDIIDDALLRPGRIDRVLYIGPPDELARRDIFQIQLSKMAVDSLVNVDQLAQLTFGFSGAEIVALCQEAAFRALEEDLHIQAVSQRHFEESYRGFHRRITPEMLAFYDNYRSQRALRSL</sequence>
<dbReference type="EMBL" id="ML003522">
    <property type="protein sequence ID" value="RKP33839.1"/>
    <property type="molecule type" value="Genomic_DNA"/>
</dbReference>
<dbReference type="InterPro" id="IPR003960">
    <property type="entry name" value="ATPase_AAA_CS"/>
</dbReference>
<organism evidence="5 6">
    <name type="scientific">Dimargaris cristalligena</name>
    <dbReference type="NCBI Taxonomy" id="215637"/>
    <lineage>
        <taxon>Eukaryota</taxon>
        <taxon>Fungi</taxon>
        <taxon>Fungi incertae sedis</taxon>
        <taxon>Zoopagomycota</taxon>
        <taxon>Kickxellomycotina</taxon>
        <taxon>Dimargaritomycetes</taxon>
        <taxon>Dimargaritales</taxon>
        <taxon>Dimargaritaceae</taxon>
        <taxon>Dimargaris</taxon>
    </lineage>
</organism>